<dbReference type="PANTHER" id="PTHR31096">
    <property type="entry name" value="ACT DOMAIN-CONTAINING PROTEIN ACR4-RELATED"/>
    <property type="match status" value="1"/>
</dbReference>
<evidence type="ECO:0000256" key="1">
    <source>
        <dbReference type="ARBA" id="ARBA00022737"/>
    </source>
</evidence>
<keyword evidence="1 2" id="KW-0677">Repeat</keyword>
<dbReference type="GO" id="GO:0009570">
    <property type="term" value="C:chloroplast stroma"/>
    <property type="evidence" value="ECO:0007669"/>
    <property type="project" value="TreeGrafter"/>
</dbReference>
<dbReference type="PROSITE" id="PS51671">
    <property type="entry name" value="ACT"/>
    <property type="match status" value="1"/>
</dbReference>
<proteinExistence type="predicted"/>
<dbReference type="InterPro" id="IPR040217">
    <property type="entry name" value="ACR1-12"/>
</dbReference>
<protein>
    <recommendedName>
        <fullName evidence="2">ACT domain-containing protein ACR</fullName>
    </recommendedName>
    <alternativeName>
        <fullName evidence="2">Protein ACT DOMAIN REPEATS</fullName>
    </alternativeName>
</protein>
<dbReference type="InterPro" id="IPR002912">
    <property type="entry name" value="ACT_dom"/>
</dbReference>
<comment type="function">
    <text evidence="2">Binds amino acids.</text>
</comment>
<dbReference type="SUPFAM" id="SSF55021">
    <property type="entry name" value="ACT-like"/>
    <property type="match status" value="1"/>
</dbReference>
<dbReference type="Gene3D" id="3.30.70.260">
    <property type="match status" value="1"/>
</dbReference>
<feature type="domain" description="ACT" evidence="3">
    <location>
        <begin position="256"/>
        <end position="333"/>
    </location>
</feature>
<dbReference type="Proteomes" id="UP001229421">
    <property type="component" value="Unassembled WGS sequence"/>
</dbReference>
<dbReference type="InterPro" id="IPR045865">
    <property type="entry name" value="ACT-like_dom_sf"/>
</dbReference>
<reference evidence="4" key="1">
    <citation type="journal article" date="2023" name="bioRxiv">
        <title>Improved chromosome-level genome assembly for marigold (Tagetes erecta).</title>
        <authorList>
            <person name="Jiang F."/>
            <person name="Yuan L."/>
            <person name="Wang S."/>
            <person name="Wang H."/>
            <person name="Xu D."/>
            <person name="Wang A."/>
            <person name="Fan W."/>
        </authorList>
    </citation>
    <scope>NUCLEOTIDE SEQUENCE</scope>
    <source>
        <strain evidence="4">WSJ</strain>
        <tissue evidence="4">Leaf</tissue>
    </source>
</reference>
<dbReference type="GO" id="GO:0016597">
    <property type="term" value="F:amino acid binding"/>
    <property type="evidence" value="ECO:0007669"/>
    <property type="project" value="UniProtKB-UniRule"/>
</dbReference>
<name>A0AAD8L277_TARER</name>
<evidence type="ECO:0000313" key="4">
    <source>
        <dbReference type="EMBL" id="KAK1431421.1"/>
    </source>
</evidence>
<evidence type="ECO:0000256" key="2">
    <source>
        <dbReference type="RuleBase" id="RU369043"/>
    </source>
</evidence>
<evidence type="ECO:0000259" key="3">
    <source>
        <dbReference type="PROSITE" id="PS51671"/>
    </source>
</evidence>
<evidence type="ECO:0000313" key="5">
    <source>
        <dbReference type="Proteomes" id="UP001229421"/>
    </source>
</evidence>
<dbReference type="CDD" id="cd04873">
    <property type="entry name" value="ACT_UUR-ACR-like"/>
    <property type="match status" value="1"/>
</dbReference>
<accession>A0AAD8L277</accession>
<dbReference type="EMBL" id="JAUHHV010000002">
    <property type="protein sequence ID" value="KAK1431421.1"/>
    <property type="molecule type" value="Genomic_DNA"/>
</dbReference>
<keyword evidence="5" id="KW-1185">Reference proteome</keyword>
<sequence length="333" mass="36093">MVSSCLLYSNFNLYITSSRHSKTTQHILFAGNSTTPTTRSMATAITGAVASVKIRTNSPAKLSGFDFLSSSSTVTQLSPFKSSPSHFALSFSPCGSSHFVSKIICQASIDGVDSLGISSLDADIPTPIVLIDQDSDPSATIVQVSFGDRLGALIDTMKALKDLGLDVAKGTVTTEGSVTQTKFFITRLSSGRKVEDPDLLERIRLTIINNLLKYHPESSSRLAMGEAFGIQAPVKKLDVDIPTHIQVKDDGPKRSLLCIETEDRPGLLLEIIKIMADVNITVESAEIDTEGLVAKDKFHVSYRGAALNETLSQVLTNCLRYYFRKSETGEDSY</sequence>
<dbReference type="PANTHER" id="PTHR31096:SF60">
    <property type="entry name" value="ACT DOMAIN-CONTAINING PROTEIN ACR12"/>
    <property type="match status" value="1"/>
</dbReference>
<dbReference type="GO" id="GO:0009535">
    <property type="term" value="C:chloroplast thylakoid membrane"/>
    <property type="evidence" value="ECO:0007669"/>
    <property type="project" value="TreeGrafter"/>
</dbReference>
<dbReference type="Pfam" id="PF24931">
    <property type="entry name" value="ACT_ACR9_3rd"/>
    <property type="match status" value="1"/>
</dbReference>
<comment type="caution">
    <text evidence="4">The sequence shown here is derived from an EMBL/GenBank/DDBJ whole genome shotgun (WGS) entry which is preliminary data.</text>
</comment>
<gene>
    <name evidence="4" type="ORF">QVD17_07880</name>
</gene>
<organism evidence="4 5">
    <name type="scientific">Tagetes erecta</name>
    <name type="common">African marigold</name>
    <dbReference type="NCBI Taxonomy" id="13708"/>
    <lineage>
        <taxon>Eukaryota</taxon>
        <taxon>Viridiplantae</taxon>
        <taxon>Streptophyta</taxon>
        <taxon>Embryophyta</taxon>
        <taxon>Tracheophyta</taxon>
        <taxon>Spermatophyta</taxon>
        <taxon>Magnoliopsida</taxon>
        <taxon>eudicotyledons</taxon>
        <taxon>Gunneridae</taxon>
        <taxon>Pentapetalae</taxon>
        <taxon>asterids</taxon>
        <taxon>campanulids</taxon>
        <taxon>Asterales</taxon>
        <taxon>Asteraceae</taxon>
        <taxon>Asteroideae</taxon>
        <taxon>Heliantheae alliance</taxon>
        <taxon>Tageteae</taxon>
        <taxon>Tagetes</taxon>
    </lineage>
</organism>
<dbReference type="AlphaFoldDB" id="A0AAD8L277"/>